<gene>
    <name evidence="2" type="ORF">BECKFM1743A_GA0114220_101295</name>
    <name evidence="3" type="ORF">BECKFM1743B_GA0114221_1006810</name>
    <name evidence="1" type="ORF">BECKFM1743C_GA0114222_100978</name>
</gene>
<proteinExistence type="predicted"/>
<organism evidence="1">
    <name type="scientific">Candidatus Kentrum sp. FM</name>
    <dbReference type="NCBI Taxonomy" id="2126340"/>
    <lineage>
        <taxon>Bacteria</taxon>
        <taxon>Pseudomonadati</taxon>
        <taxon>Pseudomonadota</taxon>
        <taxon>Gammaproteobacteria</taxon>
        <taxon>Candidatus Kentrum</taxon>
    </lineage>
</organism>
<evidence type="ECO:0000313" key="3">
    <source>
        <dbReference type="EMBL" id="VFK08396.1"/>
    </source>
</evidence>
<evidence type="ECO:0000313" key="2">
    <source>
        <dbReference type="EMBL" id="VFJ54298.1"/>
    </source>
</evidence>
<accession>A0A450SFA2</accession>
<dbReference type="EMBL" id="CAADEZ010000129">
    <property type="protein sequence ID" value="VFJ54298.1"/>
    <property type="molecule type" value="Genomic_DNA"/>
</dbReference>
<dbReference type="AlphaFoldDB" id="A0A450SFA2"/>
<reference evidence="1" key="1">
    <citation type="submission" date="2019-02" db="EMBL/GenBank/DDBJ databases">
        <authorList>
            <person name="Gruber-Vodicka R. H."/>
            <person name="Seah K. B. B."/>
        </authorList>
    </citation>
    <scope>NUCLEOTIDE SEQUENCE</scope>
    <source>
        <strain evidence="2">BECK_BZ163</strain>
        <strain evidence="3">BECK_BZ164</strain>
        <strain evidence="1">BECK_BZ165</strain>
    </source>
</reference>
<name>A0A450SFA2_9GAMM</name>
<protein>
    <submittedName>
        <fullName evidence="1">Uncharacterized protein</fullName>
    </submittedName>
</protein>
<evidence type="ECO:0000313" key="1">
    <source>
        <dbReference type="EMBL" id="VFJ51495.1"/>
    </source>
</evidence>
<dbReference type="EMBL" id="CAADFA010000097">
    <property type="protein sequence ID" value="VFJ51495.1"/>
    <property type="molecule type" value="Genomic_DNA"/>
</dbReference>
<sequence length="103" mass="11804">MLTTGQFERSLRWERRRLACSLEIAVNSRLEGGSPRENRRVWEQHNAHVEGLITPGWKISRFASGQGFLAALEMTCFLSSRSEARDLVTLFTMCFHSKETGRC</sequence>
<dbReference type="EMBL" id="CAADFL010000068">
    <property type="protein sequence ID" value="VFK08396.1"/>
    <property type="molecule type" value="Genomic_DNA"/>
</dbReference>